<dbReference type="EMBL" id="CP058561">
    <property type="protein sequence ID" value="QUH28846.1"/>
    <property type="molecule type" value="Genomic_DNA"/>
</dbReference>
<evidence type="ECO:0000313" key="3">
    <source>
        <dbReference type="Proteomes" id="UP000677305"/>
    </source>
</evidence>
<evidence type="ECO:0000256" key="1">
    <source>
        <dbReference type="SAM" id="SignalP"/>
    </source>
</evidence>
<proteinExistence type="predicted"/>
<feature type="signal peptide" evidence="1">
    <location>
        <begin position="1"/>
        <end position="23"/>
    </location>
</feature>
<gene>
    <name evidence="2" type="ORF">HYG85_07920</name>
</gene>
<protein>
    <submittedName>
        <fullName evidence="2">Uncharacterized protein</fullName>
    </submittedName>
</protein>
<sequence>MKKLLLPLLIILCLSGCMKFTQIQDKADKNKKADNLLTSNSEQESDSLYPVIKDNIHEIDNTLLKEIVTSYFLVFDFDMSLNQDDLIDYERAFQYIRSAGTYPIEPFEYWKLFEDYYDSESDNYIIPVELVDKLISEKRIKSSHFAGLTVVDDTYIVDSLFWTVRSELHQYFNKDKWILTVPSEIVDEYILSKFNTKIDHSQIKEYDENSQIYTYESFTGSFHYAITIEEVLVDDEIVTCKCILTNEIQENPIISYKVTFVIKLVDGEYKFLSVDIKDNNI</sequence>
<name>A0A8J8M9H3_9FIRM</name>
<feature type="chain" id="PRO_5035218466" evidence="1">
    <location>
        <begin position="24"/>
        <end position="281"/>
    </location>
</feature>
<reference evidence="2 3" key="1">
    <citation type="submission" date="2020-07" db="EMBL/GenBank/DDBJ databases">
        <title>Vallitalea guaymasensis genome.</title>
        <authorList>
            <person name="Postec A."/>
        </authorList>
    </citation>
    <scope>NUCLEOTIDE SEQUENCE [LARGE SCALE GENOMIC DNA]</scope>
    <source>
        <strain evidence="2 3">Ra1766G1</strain>
    </source>
</reference>
<dbReference type="Proteomes" id="UP000677305">
    <property type="component" value="Chromosome"/>
</dbReference>
<dbReference type="AlphaFoldDB" id="A0A8J8M9H3"/>
<dbReference type="RefSeq" id="WP_212693049.1">
    <property type="nucleotide sequence ID" value="NZ_CP058561.1"/>
</dbReference>
<keyword evidence="3" id="KW-1185">Reference proteome</keyword>
<organism evidence="2 3">
    <name type="scientific">Vallitalea guaymasensis</name>
    <dbReference type="NCBI Taxonomy" id="1185412"/>
    <lineage>
        <taxon>Bacteria</taxon>
        <taxon>Bacillati</taxon>
        <taxon>Bacillota</taxon>
        <taxon>Clostridia</taxon>
        <taxon>Lachnospirales</taxon>
        <taxon>Vallitaleaceae</taxon>
        <taxon>Vallitalea</taxon>
    </lineage>
</organism>
<evidence type="ECO:0000313" key="2">
    <source>
        <dbReference type="EMBL" id="QUH28846.1"/>
    </source>
</evidence>
<accession>A0A8J8M9H3</accession>
<keyword evidence="1" id="KW-0732">Signal</keyword>
<dbReference type="KEGG" id="vgu:HYG85_07920"/>